<protein>
    <recommendedName>
        <fullName evidence="4">DRBM domain-containing protein</fullName>
    </recommendedName>
</protein>
<evidence type="ECO:0000256" key="1">
    <source>
        <dbReference type="SAM" id="MobiDB-lite"/>
    </source>
</evidence>
<gene>
    <name evidence="2" type="ORF">FOXG_01839</name>
</gene>
<reference evidence="2" key="1">
    <citation type="submission" date="2007-04" db="EMBL/GenBank/DDBJ databases">
        <authorList>
            <consortium name="The Broad Institute Genome Sequencing Platform"/>
            <person name="Birren B."/>
            <person name="Lander E."/>
            <person name="Galagan J."/>
            <person name="Nusbaum C."/>
            <person name="Devon K."/>
            <person name="Ma L.-J."/>
            <person name="Jaffe D."/>
            <person name="Butler J."/>
            <person name="Alvarez P."/>
            <person name="Gnerre S."/>
            <person name="Grabherr M."/>
            <person name="Kleber M."/>
            <person name="Mauceli E."/>
            <person name="Brockman W."/>
            <person name="MacCallum I.A."/>
            <person name="Young S."/>
            <person name="LaButti K."/>
            <person name="DeCaprio D."/>
            <person name="Crawford M."/>
            <person name="Koehrsen M."/>
            <person name="Engels R."/>
            <person name="Montgomery P."/>
            <person name="Pearson M."/>
            <person name="Howarth C."/>
            <person name="Larson L."/>
            <person name="White J."/>
            <person name="O'Leary S."/>
            <person name="Kodira C."/>
            <person name="Zeng Q."/>
            <person name="Yandava C."/>
            <person name="Alvarado L."/>
            <person name="Kistler C."/>
            <person name="Shim W.-B."/>
            <person name="Kang S."/>
            <person name="Woloshuk C."/>
        </authorList>
    </citation>
    <scope>NUCLEOTIDE SEQUENCE</scope>
    <source>
        <strain evidence="2">4287</strain>
    </source>
</reference>
<feature type="compositionally biased region" description="Polar residues" evidence="1">
    <location>
        <begin position="255"/>
        <end position="269"/>
    </location>
</feature>
<organism evidence="2 3">
    <name type="scientific">Fusarium oxysporum f. sp. lycopersici (strain 4287 / CBS 123668 / FGSC 9935 / NRRL 34936)</name>
    <name type="common">Fusarium vascular wilt of tomato</name>
    <dbReference type="NCBI Taxonomy" id="426428"/>
    <lineage>
        <taxon>Eukaryota</taxon>
        <taxon>Fungi</taxon>
        <taxon>Dikarya</taxon>
        <taxon>Ascomycota</taxon>
        <taxon>Pezizomycotina</taxon>
        <taxon>Sordariomycetes</taxon>
        <taxon>Hypocreomycetidae</taxon>
        <taxon>Hypocreales</taxon>
        <taxon>Nectriaceae</taxon>
        <taxon>Fusarium</taxon>
        <taxon>Fusarium oxysporum species complex</taxon>
    </lineage>
</organism>
<dbReference type="OrthoDB" id="5222339at2759"/>
<dbReference type="EMBL" id="DS231697">
    <property type="protein sequence ID" value="KNA96818.1"/>
    <property type="molecule type" value="Genomic_DNA"/>
</dbReference>
<evidence type="ECO:0008006" key="4">
    <source>
        <dbReference type="Google" id="ProtNLM"/>
    </source>
</evidence>
<accession>A0A0J9UBV6</accession>
<dbReference type="CDD" id="cd00048">
    <property type="entry name" value="DSRM_SF"/>
    <property type="match status" value="1"/>
</dbReference>
<feature type="region of interest" description="Disordered" evidence="1">
    <location>
        <begin position="204"/>
        <end position="271"/>
    </location>
</feature>
<dbReference type="Gene3D" id="3.30.160.20">
    <property type="match status" value="1"/>
</dbReference>
<dbReference type="KEGG" id="fox:FOXG_01839"/>
<dbReference type="GeneID" id="28944075"/>
<sequence length="360" mass="40528">MNHSYKLQSRLSTFLPLLHIINRAPHFPPSSHLIVRHFITLRLTTPSTPKHYIDQKHTQSTMTFHGSSTVSGGIPWDELIKFAEEKKAEEAKTGHPAQLNKQQIAAISQLIELVHEIEVEDFWVSDLNQYCQQNKIPTPQFTQETFNQQVYGMPFPRSRVFCNLPSENTKFPQEGRGCEAGQQVPTFKKVQKAKNFAAMHALKYLRKEEPAPRGSKRAPSGSQESPAHARIKTEEDSSDGGVSMATPLRSGDHSVPTSTPLASATTQGPTVRERVAGLGERMGFGIPEYYIELDNEKEDTWKGRPIFRHDGRIPENMGVVEGVVGRQQAEILVAEKVLEWLEKEEKNRGDQYSNLMNSTS</sequence>
<dbReference type="RefSeq" id="XP_018234864.1">
    <property type="nucleotide sequence ID" value="XM_018378873.1"/>
</dbReference>
<evidence type="ECO:0000313" key="3">
    <source>
        <dbReference type="Proteomes" id="UP000009097"/>
    </source>
</evidence>
<dbReference type="VEuPathDB" id="FungiDB:FOXG_01839"/>
<dbReference type="Proteomes" id="UP000009097">
    <property type="component" value="Unassembled WGS sequence"/>
</dbReference>
<evidence type="ECO:0000313" key="2">
    <source>
        <dbReference type="EMBL" id="KNA96818.1"/>
    </source>
</evidence>
<reference evidence="2" key="2">
    <citation type="journal article" date="2010" name="Nature">
        <title>Comparative genomics reveals mobile pathogenicity chromosomes in Fusarium.</title>
        <authorList>
            <person name="Ma L.J."/>
            <person name="van der Does H.C."/>
            <person name="Borkovich K.A."/>
            <person name="Coleman J.J."/>
            <person name="Daboussi M.J."/>
            <person name="Di Pietro A."/>
            <person name="Dufresne M."/>
            <person name="Freitag M."/>
            <person name="Grabherr M."/>
            <person name="Henrissat B."/>
            <person name="Houterman P.M."/>
            <person name="Kang S."/>
            <person name="Shim W.B."/>
            <person name="Woloshuk C."/>
            <person name="Xie X."/>
            <person name="Xu J.R."/>
            <person name="Antoniw J."/>
            <person name="Baker S.E."/>
            <person name="Bluhm B.H."/>
            <person name="Breakspear A."/>
            <person name="Brown D.W."/>
            <person name="Butchko R.A."/>
            <person name="Chapman S."/>
            <person name="Coulson R."/>
            <person name="Coutinho P.M."/>
            <person name="Danchin E.G."/>
            <person name="Diener A."/>
            <person name="Gale L.R."/>
            <person name="Gardiner D.M."/>
            <person name="Goff S."/>
            <person name="Hammond-Kosack K.E."/>
            <person name="Hilburn K."/>
            <person name="Hua-Van A."/>
            <person name="Jonkers W."/>
            <person name="Kazan K."/>
            <person name="Kodira C.D."/>
            <person name="Koehrsen M."/>
            <person name="Kumar L."/>
            <person name="Lee Y.H."/>
            <person name="Li L."/>
            <person name="Manners J.M."/>
            <person name="Miranda-Saavedra D."/>
            <person name="Mukherjee M."/>
            <person name="Park G."/>
            <person name="Park J."/>
            <person name="Park S.Y."/>
            <person name="Proctor R.H."/>
            <person name="Regev A."/>
            <person name="Ruiz-Roldan M.C."/>
            <person name="Sain D."/>
            <person name="Sakthikumar S."/>
            <person name="Sykes S."/>
            <person name="Schwartz D.C."/>
            <person name="Turgeon B.G."/>
            <person name="Wapinski I."/>
            <person name="Yoder O."/>
            <person name="Young S."/>
            <person name="Zeng Q."/>
            <person name="Zhou S."/>
            <person name="Galagan J."/>
            <person name="Cuomo C.A."/>
            <person name="Kistler H.C."/>
            <person name="Rep M."/>
        </authorList>
    </citation>
    <scope>NUCLEOTIDE SEQUENCE [LARGE SCALE GENOMIC DNA]</scope>
    <source>
        <strain evidence="2">4287</strain>
    </source>
</reference>
<proteinExistence type="predicted"/>
<dbReference type="AlphaFoldDB" id="A0A0J9UBV6"/>
<name>A0A0J9UBV6_FUSO4</name>